<dbReference type="InterPro" id="IPR039189">
    <property type="entry name" value="Fcp1"/>
</dbReference>
<dbReference type="GO" id="GO:0005634">
    <property type="term" value="C:nucleus"/>
    <property type="evidence" value="ECO:0007669"/>
    <property type="project" value="UniProtKB-SubCell"/>
</dbReference>
<dbReference type="PANTHER" id="PTHR23081:SF36">
    <property type="entry name" value="RNA POLYMERASE II SUBUNIT A C-TERMINAL DOMAIN PHOSPHATASE"/>
    <property type="match status" value="1"/>
</dbReference>
<gene>
    <name evidence="11" type="ORF">HNY73_022582</name>
</gene>
<feature type="region of interest" description="Disordered" evidence="9">
    <location>
        <begin position="147"/>
        <end position="169"/>
    </location>
</feature>
<dbReference type="InterPro" id="IPR001357">
    <property type="entry name" value="BRCT_dom"/>
</dbReference>
<keyword evidence="5" id="KW-0539">Nucleus</keyword>
<dbReference type="CDD" id="cd17729">
    <property type="entry name" value="BRCT_CTDP1"/>
    <property type="match status" value="1"/>
</dbReference>
<proteinExistence type="predicted"/>
<dbReference type="EMBL" id="JABXBU010002231">
    <property type="protein sequence ID" value="KAF8764516.1"/>
    <property type="molecule type" value="Genomic_DNA"/>
</dbReference>
<keyword evidence="3" id="KW-0378">Hydrolase</keyword>
<dbReference type="PANTHER" id="PTHR23081">
    <property type="entry name" value="RNA POLYMERASE II CTD PHOSPHATASE"/>
    <property type="match status" value="1"/>
</dbReference>
<evidence type="ECO:0000256" key="1">
    <source>
        <dbReference type="ARBA" id="ARBA00004123"/>
    </source>
</evidence>
<comment type="catalytic activity">
    <reaction evidence="7">
        <text>O-phospho-L-seryl-[protein] + H2O = L-seryl-[protein] + phosphate</text>
        <dbReference type="Rhea" id="RHEA:20629"/>
        <dbReference type="Rhea" id="RHEA-COMP:9863"/>
        <dbReference type="Rhea" id="RHEA-COMP:11604"/>
        <dbReference type="ChEBI" id="CHEBI:15377"/>
        <dbReference type="ChEBI" id="CHEBI:29999"/>
        <dbReference type="ChEBI" id="CHEBI:43474"/>
        <dbReference type="ChEBI" id="CHEBI:83421"/>
        <dbReference type="EC" id="3.1.3.16"/>
    </reaction>
</comment>
<dbReference type="Proteomes" id="UP000807504">
    <property type="component" value="Unassembled WGS sequence"/>
</dbReference>
<feature type="compositionally biased region" description="Acidic residues" evidence="9">
    <location>
        <begin position="192"/>
        <end position="206"/>
    </location>
</feature>
<keyword evidence="12" id="KW-1185">Reference proteome</keyword>
<dbReference type="GO" id="GO:0008420">
    <property type="term" value="F:RNA polymerase II CTD heptapeptide repeat phosphatase activity"/>
    <property type="evidence" value="ECO:0007669"/>
    <property type="project" value="InterPro"/>
</dbReference>
<organism evidence="11 12">
    <name type="scientific">Argiope bruennichi</name>
    <name type="common">Wasp spider</name>
    <name type="synonym">Aranea bruennichi</name>
    <dbReference type="NCBI Taxonomy" id="94029"/>
    <lineage>
        <taxon>Eukaryota</taxon>
        <taxon>Metazoa</taxon>
        <taxon>Ecdysozoa</taxon>
        <taxon>Arthropoda</taxon>
        <taxon>Chelicerata</taxon>
        <taxon>Arachnida</taxon>
        <taxon>Araneae</taxon>
        <taxon>Araneomorphae</taxon>
        <taxon>Entelegynae</taxon>
        <taxon>Araneoidea</taxon>
        <taxon>Araneidae</taxon>
        <taxon>Argiope</taxon>
    </lineage>
</organism>
<dbReference type="EC" id="3.1.3.16" evidence="2"/>
<evidence type="ECO:0000256" key="2">
    <source>
        <dbReference type="ARBA" id="ARBA00013081"/>
    </source>
</evidence>
<evidence type="ECO:0000256" key="5">
    <source>
        <dbReference type="ARBA" id="ARBA00023242"/>
    </source>
</evidence>
<accession>A0A8T0E2D7</accession>
<evidence type="ECO:0000256" key="6">
    <source>
        <dbReference type="ARBA" id="ARBA00040602"/>
    </source>
</evidence>
<feature type="compositionally biased region" description="Low complexity" evidence="9">
    <location>
        <begin position="207"/>
        <end position="223"/>
    </location>
</feature>
<reference evidence="11" key="1">
    <citation type="journal article" date="2020" name="bioRxiv">
        <title>Chromosome-level reference genome of the European wasp spider Argiope bruennichi: a resource for studies on range expansion and evolutionary adaptation.</title>
        <authorList>
            <person name="Sheffer M.M."/>
            <person name="Hoppe A."/>
            <person name="Krehenwinkel H."/>
            <person name="Uhl G."/>
            <person name="Kuss A.W."/>
            <person name="Jensen L."/>
            <person name="Jensen C."/>
            <person name="Gillespie R.G."/>
            <person name="Hoff K.J."/>
            <person name="Prost S."/>
        </authorList>
    </citation>
    <scope>NUCLEOTIDE SEQUENCE</scope>
</reference>
<name>A0A8T0E2D7_ARGBR</name>
<evidence type="ECO:0000256" key="7">
    <source>
        <dbReference type="ARBA" id="ARBA00047761"/>
    </source>
</evidence>
<evidence type="ECO:0000256" key="4">
    <source>
        <dbReference type="ARBA" id="ARBA00022912"/>
    </source>
</evidence>
<feature type="compositionally biased region" description="Basic residues" evidence="9">
    <location>
        <begin position="147"/>
        <end position="156"/>
    </location>
</feature>
<feature type="domain" description="BRCT" evidence="10">
    <location>
        <begin position="23"/>
        <end position="120"/>
    </location>
</feature>
<dbReference type="InterPro" id="IPR036420">
    <property type="entry name" value="BRCT_dom_sf"/>
</dbReference>
<evidence type="ECO:0000256" key="8">
    <source>
        <dbReference type="ARBA" id="ARBA00048336"/>
    </source>
</evidence>
<keyword evidence="4" id="KW-0904">Protein phosphatase</keyword>
<evidence type="ECO:0000256" key="3">
    <source>
        <dbReference type="ARBA" id="ARBA00022801"/>
    </source>
</evidence>
<dbReference type="Gene3D" id="3.40.50.10190">
    <property type="entry name" value="BRCT domain"/>
    <property type="match status" value="1"/>
</dbReference>
<evidence type="ECO:0000313" key="12">
    <source>
        <dbReference type="Proteomes" id="UP000807504"/>
    </source>
</evidence>
<dbReference type="Pfam" id="PF12738">
    <property type="entry name" value="PTCB-BRCT"/>
    <property type="match status" value="1"/>
</dbReference>
<feature type="compositionally biased region" description="Basic and acidic residues" evidence="9">
    <location>
        <begin position="157"/>
        <end position="169"/>
    </location>
</feature>
<protein>
    <recommendedName>
        <fullName evidence="6">RNA polymerase II subunit A C-terminal domain phosphatase</fullName>
        <ecNumber evidence="2">3.1.3.16</ecNumber>
    </recommendedName>
</protein>
<sequence length="277" mass="31210">MYDKMKKEGKKGIPDMKVVVPYVRSNVLKNTRIVFSSIIPTNCVPESHHLWTLAESLGAQVSRELNFDKKQRTTHVVASKQGTAKVNAARRHKGIHIVSLDWLLCCAERWEHADERLFPLAKDSQATPGENEKNAYSYHDSVVVKSRFKRPRSSKKKQNDKEKQKKEDNFSERIFVEAGLSLSQDDIEDMDREVEAACSEESEVEADNSASSDSSSTGESLSSGDYPRGWKKLKKCEEDEDIDIERDLMTSDSSDADTIGSVDEEIAEAVKQEFGNC</sequence>
<dbReference type="SMART" id="SM00292">
    <property type="entry name" value="BRCT"/>
    <property type="match status" value="1"/>
</dbReference>
<dbReference type="FunFam" id="3.40.50.10190:FF:000007">
    <property type="entry name" value="RNA polymerase II subunit A C-terminal domain phosphatase"/>
    <property type="match status" value="1"/>
</dbReference>
<reference evidence="11" key="2">
    <citation type="submission" date="2020-06" db="EMBL/GenBank/DDBJ databases">
        <authorList>
            <person name="Sheffer M."/>
        </authorList>
    </citation>
    <scope>NUCLEOTIDE SEQUENCE</scope>
</reference>
<dbReference type="SUPFAM" id="SSF52113">
    <property type="entry name" value="BRCT domain"/>
    <property type="match status" value="1"/>
</dbReference>
<feature type="region of interest" description="Disordered" evidence="9">
    <location>
        <begin position="192"/>
        <end position="232"/>
    </location>
</feature>
<comment type="catalytic activity">
    <reaction evidence="8">
        <text>O-phospho-L-threonyl-[protein] + H2O = L-threonyl-[protein] + phosphate</text>
        <dbReference type="Rhea" id="RHEA:47004"/>
        <dbReference type="Rhea" id="RHEA-COMP:11060"/>
        <dbReference type="Rhea" id="RHEA-COMP:11605"/>
        <dbReference type="ChEBI" id="CHEBI:15377"/>
        <dbReference type="ChEBI" id="CHEBI:30013"/>
        <dbReference type="ChEBI" id="CHEBI:43474"/>
        <dbReference type="ChEBI" id="CHEBI:61977"/>
        <dbReference type="EC" id="3.1.3.16"/>
    </reaction>
</comment>
<comment type="caution">
    <text evidence="11">The sequence shown here is derived from an EMBL/GenBank/DDBJ whole genome shotgun (WGS) entry which is preliminary data.</text>
</comment>
<evidence type="ECO:0000256" key="9">
    <source>
        <dbReference type="SAM" id="MobiDB-lite"/>
    </source>
</evidence>
<dbReference type="PROSITE" id="PS50172">
    <property type="entry name" value="BRCT"/>
    <property type="match status" value="1"/>
</dbReference>
<comment type="subcellular location">
    <subcellularLocation>
        <location evidence="1">Nucleus</location>
    </subcellularLocation>
</comment>
<evidence type="ECO:0000313" key="11">
    <source>
        <dbReference type="EMBL" id="KAF8764516.1"/>
    </source>
</evidence>
<evidence type="ECO:0000259" key="10">
    <source>
        <dbReference type="PROSITE" id="PS50172"/>
    </source>
</evidence>
<dbReference type="AlphaFoldDB" id="A0A8T0E2D7"/>